<reference evidence="2 3" key="1">
    <citation type="submission" date="2019-09" db="EMBL/GenBank/DDBJ databases">
        <title>FDA dAtabase for Regulatory Grade micrObial Sequences (FDA-ARGOS): Supporting development and validation of Infectious Disease Dx tests.</title>
        <authorList>
            <person name="Sciortino C."/>
            <person name="Tallon L."/>
            <person name="Sadzewicz L."/>
            <person name="Vavikolanu K."/>
            <person name="Mehta A."/>
            <person name="Aluvathingal J."/>
            <person name="Nadendla S."/>
            <person name="Nandy P."/>
            <person name="Geyer C."/>
            <person name="Yan Y."/>
            <person name="Sichtig H."/>
        </authorList>
    </citation>
    <scope>NUCLEOTIDE SEQUENCE [LARGE SCALE GENOMIC DNA]</scope>
    <source>
        <strain evidence="2 3">FDAARGOS_664</strain>
    </source>
</reference>
<dbReference type="OrthoDB" id="283083at2"/>
<dbReference type="Pfam" id="PF14316">
    <property type="entry name" value="DUF4381"/>
    <property type="match status" value="1"/>
</dbReference>
<keyword evidence="1" id="KW-0812">Transmembrane</keyword>
<feature type="transmembrane region" description="Helical" evidence="1">
    <location>
        <begin position="32"/>
        <end position="53"/>
    </location>
</feature>
<dbReference type="InterPro" id="IPR025489">
    <property type="entry name" value="DUF4381"/>
</dbReference>
<sequence length="174" mass="18943">MTTVAVANGSHALPDLADIVMPSPPSWFPGTVGWLVLAVVVFALASWLAWRGWRHWRANRYRREALAELARLRADLHEEGAARARALMALSVLLKRCALAAWPRVEVAGLAGEAWHAFLRAHAGKAADAMAPLQALIDAEYRDASVLAAWPAARADEVAMACRRWIAGHRVPSA</sequence>
<name>A0A5P2HAL8_9BURK</name>
<proteinExistence type="predicted"/>
<protein>
    <submittedName>
        <fullName evidence="2">DUF4381 domain-containing protein</fullName>
    </submittedName>
</protein>
<keyword evidence="1" id="KW-0472">Membrane</keyword>
<dbReference type="Proteomes" id="UP000322822">
    <property type="component" value="Chromosome 2"/>
</dbReference>
<organism evidence="2 3">
    <name type="scientific">Cupriavidus pauculus</name>
    <dbReference type="NCBI Taxonomy" id="82633"/>
    <lineage>
        <taxon>Bacteria</taxon>
        <taxon>Pseudomonadati</taxon>
        <taxon>Pseudomonadota</taxon>
        <taxon>Betaproteobacteria</taxon>
        <taxon>Burkholderiales</taxon>
        <taxon>Burkholderiaceae</taxon>
        <taxon>Cupriavidus</taxon>
    </lineage>
</organism>
<evidence type="ECO:0000313" key="2">
    <source>
        <dbReference type="EMBL" id="QET04798.1"/>
    </source>
</evidence>
<evidence type="ECO:0000313" key="3">
    <source>
        <dbReference type="Proteomes" id="UP000322822"/>
    </source>
</evidence>
<accession>A0A5P2HAL8</accession>
<evidence type="ECO:0000256" key="1">
    <source>
        <dbReference type="SAM" id="Phobius"/>
    </source>
</evidence>
<gene>
    <name evidence="2" type="ORF">FOB72_22175</name>
</gene>
<dbReference type="AlphaFoldDB" id="A0A5P2HAL8"/>
<dbReference type="RefSeq" id="WP_150374860.1">
    <property type="nucleotide sequence ID" value="NZ_CP044067.1"/>
</dbReference>
<dbReference type="EMBL" id="CP044067">
    <property type="protein sequence ID" value="QET04798.1"/>
    <property type="molecule type" value="Genomic_DNA"/>
</dbReference>
<keyword evidence="1" id="KW-1133">Transmembrane helix</keyword>